<dbReference type="AlphaFoldDB" id="A0A2U2AP70"/>
<keyword evidence="1" id="KW-0472">Membrane</keyword>
<keyword evidence="1" id="KW-0812">Transmembrane</keyword>
<dbReference type="RefSeq" id="WP_109236032.1">
    <property type="nucleotide sequence ID" value="NZ_BMXZ01000001.1"/>
</dbReference>
<accession>A0A2U2AP70</accession>
<comment type="caution">
    <text evidence="2">The sequence shown here is derived from an EMBL/GenBank/DDBJ whole genome shotgun (WGS) entry which is preliminary data.</text>
</comment>
<feature type="transmembrane region" description="Helical" evidence="1">
    <location>
        <begin position="34"/>
        <end position="55"/>
    </location>
</feature>
<gene>
    <name evidence="2" type="ORF">DC082_05280</name>
</gene>
<reference evidence="2 3" key="1">
    <citation type="journal article" date="2018" name="Genome Announc.">
        <title>Ignatzschineria cameli sp. nov., isolated from necrotic foot tissue of dromedaries (Camelus dromedarius) and associated maggots (Wohlfahrtia species) in Dubai.</title>
        <authorList>
            <person name="Tsang C.C."/>
            <person name="Tang J.Y."/>
            <person name="Fong J.Y."/>
            <person name="Kinne J."/>
            <person name="Lee H.H."/>
            <person name="Joseph M."/>
            <person name="Jose S."/>
            <person name="Schuster R.K."/>
            <person name="Tang Y."/>
            <person name="Sivakumar S."/>
            <person name="Chen J.H."/>
            <person name="Teng J.L."/>
            <person name="Lau S.K."/>
            <person name="Wernery U."/>
            <person name="Woo P.C."/>
        </authorList>
    </citation>
    <scope>NUCLEOTIDE SEQUENCE [LARGE SCALE GENOMIC DNA]</scope>
    <source>
        <strain evidence="2 3">KCTC 22643</strain>
    </source>
</reference>
<dbReference type="EMBL" id="QEWR01000002">
    <property type="protein sequence ID" value="PWD84938.1"/>
    <property type="molecule type" value="Genomic_DNA"/>
</dbReference>
<protein>
    <submittedName>
        <fullName evidence="2">Uncharacterized protein</fullName>
    </submittedName>
</protein>
<name>A0A2U2AP70_9GAMM</name>
<organism evidence="2 3">
    <name type="scientific">Ignatzschineria indica</name>
    <dbReference type="NCBI Taxonomy" id="472583"/>
    <lineage>
        <taxon>Bacteria</taxon>
        <taxon>Pseudomonadati</taxon>
        <taxon>Pseudomonadota</taxon>
        <taxon>Gammaproteobacteria</taxon>
        <taxon>Cardiobacteriales</taxon>
        <taxon>Ignatzschineriaceae</taxon>
        <taxon>Ignatzschineria</taxon>
    </lineage>
</organism>
<keyword evidence="1" id="KW-1133">Transmembrane helix</keyword>
<proteinExistence type="predicted"/>
<keyword evidence="3" id="KW-1185">Reference proteome</keyword>
<evidence type="ECO:0000256" key="1">
    <source>
        <dbReference type="SAM" id="Phobius"/>
    </source>
</evidence>
<dbReference type="Proteomes" id="UP000244948">
    <property type="component" value="Unassembled WGS sequence"/>
</dbReference>
<evidence type="ECO:0000313" key="2">
    <source>
        <dbReference type="EMBL" id="PWD84938.1"/>
    </source>
</evidence>
<evidence type="ECO:0000313" key="3">
    <source>
        <dbReference type="Proteomes" id="UP000244948"/>
    </source>
</evidence>
<sequence>MSIRSRGASSTVRNIDGDEGCLGGMFPAEKGATLLSFVVGLALAGTLLVMAVLTFQQVFHVQQQVEAQISVLDALMEVEDFYRKELGRLQFAPYCPSLLPPFHELFLGDGMVREYRDRMAMGVVISKRKAGSDPIVDLLKLKGHGSGTYLPKPPKNISRLLNGAELLYINGLIPSDLRLDGRYFVGEYDSDLIGLRKGKFYITDCQSALLLEAERDGGIFYVATEDYQRVKELFDPTQVQIYLYKEYLVYLQIRDDISQLVVDYMDGQAFLRIPFIADMRFNLRVNGLNIKLVAAVPSHRRKRAVIVEEEGYRRTFFNSEAVRLRSLEVRW</sequence>